<gene>
    <name evidence="2" type="ORF">C0184_02980</name>
</gene>
<evidence type="ECO:0000313" key="2">
    <source>
        <dbReference type="EMBL" id="PMP84938.1"/>
    </source>
</evidence>
<accession>A0A2J6XB72</accession>
<dbReference type="InterPro" id="IPR025111">
    <property type="entry name" value="DUF4032"/>
</dbReference>
<evidence type="ECO:0000259" key="1">
    <source>
        <dbReference type="Pfam" id="PF13224"/>
    </source>
</evidence>
<organism evidence="2 3">
    <name type="scientific">Chloroflexus aggregans</name>
    <dbReference type="NCBI Taxonomy" id="152260"/>
    <lineage>
        <taxon>Bacteria</taxon>
        <taxon>Bacillati</taxon>
        <taxon>Chloroflexota</taxon>
        <taxon>Chloroflexia</taxon>
        <taxon>Chloroflexales</taxon>
        <taxon>Chloroflexineae</taxon>
        <taxon>Chloroflexaceae</taxon>
        <taxon>Chloroflexus</taxon>
    </lineage>
</organism>
<dbReference type="SUPFAM" id="SSF110849">
    <property type="entry name" value="ParB/Sulfiredoxin"/>
    <property type="match status" value="1"/>
</dbReference>
<name>A0A2J6XB72_9CHLR</name>
<feature type="domain" description="DUF4032" evidence="1">
    <location>
        <begin position="199"/>
        <end position="277"/>
    </location>
</feature>
<dbReference type="Proteomes" id="UP000243376">
    <property type="component" value="Unassembled WGS sequence"/>
</dbReference>
<protein>
    <recommendedName>
        <fullName evidence="1">DUF4032 domain-containing protein</fullName>
    </recommendedName>
</protein>
<dbReference type="AlphaFoldDB" id="A0A2J6XB72"/>
<comment type="caution">
    <text evidence="2">The sequence shown here is derived from an EMBL/GenBank/DDBJ whole genome shotgun (WGS) entry which is preliminary data.</text>
</comment>
<sequence length="305" mass="35537">MSAIQAIVHDEFTRIRRDQMLRELLALITRRPNELLPFDEVRARLNGRGQHYLGHQTVPLDKIVGSEGRYSDFDRQFAPRHNANRLRWMNIDRAHHEGVPLPAVELYKLGDIYFVKDGHHRISVARFQGQREIDAIVTELVVDVPLNPNLSLRDLLLKEEYSDFLEWTGLADLRPEQRIEFSEPGGYLDLVRHINAHRYYLGQELGRPVTREEAVTSWYDNVYMPVIEVIRQQHALRYFPGRTEADLYRWIMDHRWYMRERNGGADPGPLVAASDYVRLFGRRSLAMLTDWLLSALRGKPAVGSS</sequence>
<evidence type="ECO:0000313" key="3">
    <source>
        <dbReference type="Proteomes" id="UP000243376"/>
    </source>
</evidence>
<dbReference type="InterPro" id="IPR036086">
    <property type="entry name" value="ParB/Sulfiredoxin_sf"/>
</dbReference>
<dbReference type="EMBL" id="PNIQ01000199">
    <property type="protein sequence ID" value="PMP84938.1"/>
    <property type="molecule type" value="Genomic_DNA"/>
</dbReference>
<proteinExistence type="predicted"/>
<dbReference type="Pfam" id="PF13224">
    <property type="entry name" value="DUF4032"/>
    <property type="match status" value="1"/>
</dbReference>
<reference evidence="2 3" key="1">
    <citation type="submission" date="2018-01" db="EMBL/GenBank/DDBJ databases">
        <title>Metagenomic assembled genomes from two thermal pools in the Uzon Caldera, Kamchatka, Russia.</title>
        <authorList>
            <person name="Wilkins L."/>
            <person name="Ettinger C."/>
        </authorList>
    </citation>
    <scope>NUCLEOTIDE SEQUENCE [LARGE SCALE GENOMIC DNA]</scope>
    <source>
        <strain evidence="2">ZAV-02</strain>
    </source>
</reference>